<dbReference type="Proteomes" id="UP000062912">
    <property type="component" value="Unassembled WGS sequence"/>
</dbReference>
<evidence type="ECO:0000313" key="2">
    <source>
        <dbReference type="Proteomes" id="UP000062912"/>
    </source>
</evidence>
<comment type="caution">
    <text evidence="1">The sequence shown here is derived from an EMBL/GenBank/DDBJ whole genome shotgun (WGS) entry which is preliminary data.</text>
</comment>
<organism evidence="1 2">
    <name type="scientific">Burkholderia pseudomultivorans</name>
    <dbReference type="NCBI Taxonomy" id="1207504"/>
    <lineage>
        <taxon>Bacteria</taxon>
        <taxon>Pseudomonadati</taxon>
        <taxon>Pseudomonadota</taxon>
        <taxon>Betaproteobacteria</taxon>
        <taxon>Burkholderiales</taxon>
        <taxon>Burkholderiaceae</taxon>
        <taxon>Burkholderia</taxon>
        <taxon>Burkholderia cepacia complex</taxon>
    </lineage>
</organism>
<dbReference type="OrthoDB" id="8775251at2"/>
<dbReference type="InterPro" id="IPR016123">
    <property type="entry name" value="Mog1/PsbP_a/b/a-sand"/>
</dbReference>
<reference evidence="1 2" key="1">
    <citation type="submission" date="2015-11" db="EMBL/GenBank/DDBJ databases">
        <title>Expanding the genomic diversity of Burkholderia species for the development of highly accurate diagnostics.</title>
        <authorList>
            <person name="Sahl J."/>
            <person name="Keim P."/>
            <person name="Wagner D."/>
        </authorList>
    </citation>
    <scope>NUCLEOTIDE SEQUENCE [LARGE SCALE GENOMIC DNA]</scope>
    <source>
        <strain evidence="1 2">MSMB368WGS</strain>
    </source>
</reference>
<evidence type="ECO:0008006" key="3">
    <source>
        <dbReference type="Google" id="ProtNLM"/>
    </source>
</evidence>
<proteinExistence type="predicted"/>
<sequence length="141" mass="15770">MAYRMQEGELAIPAEWLDKSMNVFVSAATGTEGVSFVISREPLPWGMKFEEYAANEISKLARTVPDYNAIETTPDSVSDRPAQTHEFKWTNNGAPIHQQLTMVEYGYIVLMLTFTSPGTISESQREQVRGVLQSLQLRAPA</sequence>
<evidence type="ECO:0000313" key="1">
    <source>
        <dbReference type="EMBL" id="KWF35352.1"/>
    </source>
</evidence>
<dbReference type="InterPro" id="IPR014894">
    <property type="entry name" value="DcrB/EagT6"/>
</dbReference>
<dbReference type="AlphaFoldDB" id="A0A132EL58"/>
<dbReference type="SUPFAM" id="SSF55724">
    <property type="entry name" value="Mog1p/PsbP-like"/>
    <property type="match status" value="1"/>
</dbReference>
<dbReference type="Pfam" id="PF08786">
    <property type="entry name" value="DcrB"/>
    <property type="match status" value="1"/>
</dbReference>
<dbReference type="Gene3D" id="3.40.1000.10">
    <property type="entry name" value="Mog1/PsbP, alpha/beta/alpha sandwich"/>
    <property type="match status" value="1"/>
</dbReference>
<protein>
    <recommendedName>
        <fullName evidence="3">DUF1795 domain-containing protein</fullName>
    </recommendedName>
</protein>
<dbReference type="EMBL" id="LPJR01000013">
    <property type="protein sequence ID" value="KWF35352.1"/>
    <property type="molecule type" value="Genomic_DNA"/>
</dbReference>
<name>A0A132EL58_9BURK</name>
<gene>
    <name evidence="1" type="ORF">WT56_07855</name>
</gene>
<dbReference type="RefSeq" id="WP_060239921.1">
    <property type="nucleotide sequence ID" value="NZ_LPJR01000013.1"/>
</dbReference>
<accession>A0A132EL58</accession>